<proteinExistence type="predicted"/>
<name>A0A218Z218_9HELO</name>
<comment type="caution">
    <text evidence="2">The sequence shown here is derived from an EMBL/GenBank/DDBJ whole genome shotgun (WGS) entry which is preliminary data.</text>
</comment>
<evidence type="ECO:0000313" key="2">
    <source>
        <dbReference type="EMBL" id="OWP01998.1"/>
    </source>
</evidence>
<keyword evidence="3" id="KW-1185">Reference proteome</keyword>
<dbReference type="AlphaFoldDB" id="A0A218Z218"/>
<feature type="signal peptide" evidence="1">
    <location>
        <begin position="1"/>
        <end position="19"/>
    </location>
</feature>
<dbReference type="Proteomes" id="UP000242519">
    <property type="component" value="Unassembled WGS sequence"/>
</dbReference>
<protein>
    <submittedName>
        <fullName evidence="2">Uncharacterized protein</fullName>
    </submittedName>
</protein>
<evidence type="ECO:0000256" key="1">
    <source>
        <dbReference type="SAM" id="SignalP"/>
    </source>
</evidence>
<organism evidence="2 3">
    <name type="scientific">Diplocarpon coronariae</name>
    <dbReference type="NCBI Taxonomy" id="2795749"/>
    <lineage>
        <taxon>Eukaryota</taxon>
        <taxon>Fungi</taxon>
        <taxon>Dikarya</taxon>
        <taxon>Ascomycota</taxon>
        <taxon>Pezizomycotina</taxon>
        <taxon>Leotiomycetes</taxon>
        <taxon>Helotiales</taxon>
        <taxon>Drepanopezizaceae</taxon>
        <taxon>Diplocarpon</taxon>
    </lineage>
</organism>
<accession>A0A218Z218</accession>
<feature type="chain" id="PRO_5013052866" evidence="1">
    <location>
        <begin position="20"/>
        <end position="152"/>
    </location>
</feature>
<gene>
    <name evidence="2" type="ORF">B2J93_4624</name>
</gene>
<sequence length="152" mass="15441">MHLLLALALSLASVARVSSLPAACPPPTPSSFTISRFSTFTPSGSNPTPAQVSFSYSDGAGLASSTCLLRGATETSDRPVVCVDPDISFEFTGGHGLVVWERLAGCNGTATVLRGEIYVGTYCYPSPAGVPLGLGTSCQTPSVSVGGSLVVI</sequence>
<keyword evidence="1" id="KW-0732">Signal</keyword>
<reference evidence="2 3" key="1">
    <citation type="submission" date="2017-04" db="EMBL/GenBank/DDBJ databases">
        <title>Draft genome sequence of Marssonina coronaria NL1: causal agent of apple blotch.</title>
        <authorList>
            <person name="Cheng Q."/>
        </authorList>
    </citation>
    <scope>NUCLEOTIDE SEQUENCE [LARGE SCALE GENOMIC DNA]</scope>
    <source>
        <strain evidence="2 3">NL1</strain>
    </source>
</reference>
<evidence type="ECO:0000313" key="3">
    <source>
        <dbReference type="Proteomes" id="UP000242519"/>
    </source>
</evidence>
<dbReference type="OrthoDB" id="3551593at2759"/>
<dbReference type="EMBL" id="MZNU01000253">
    <property type="protein sequence ID" value="OWP01998.1"/>
    <property type="molecule type" value="Genomic_DNA"/>
</dbReference>
<dbReference type="InParanoid" id="A0A218Z218"/>